<gene>
    <name evidence="1" type="ORF">METZ01_LOCUS56934</name>
</gene>
<dbReference type="AlphaFoldDB" id="A0A381SJ40"/>
<proteinExistence type="predicted"/>
<evidence type="ECO:0000313" key="1">
    <source>
        <dbReference type="EMBL" id="SVA04080.1"/>
    </source>
</evidence>
<protein>
    <submittedName>
        <fullName evidence="1">Uncharacterized protein</fullName>
    </submittedName>
</protein>
<organism evidence="1">
    <name type="scientific">marine metagenome</name>
    <dbReference type="NCBI Taxonomy" id="408172"/>
    <lineage>
        <taxon>unclassified sequences</taxon>
        <taxon>metagenomes</taxon>
        <taxon>ecological metagenomes</taxon>
    </lineage>
</organism>
<sequence>MKQVNIYITLWSLFFLISPAAVSFENHHNGKHQTISTINCPQKSDTEGRNYLSMAMHTNEKFNELRSTVAVFSNLNNEQIMMAMKSMGPNYYWTVDKKDPDQKTGALILAHGYGKEGDRSFRNSMDALSSKYITSLSLGMSMMTSKHIECALLDMKNKGAENIYVVPISSTSHNSLVQQWEYIFGLRNDHAYTKVKSFQLDNVVFLNAIDDHPIAKQIVFDHVQEISTDPGNEVVVIIAHGPVSKINNEFELELLENIAIYIRENGKFNDVRAFTIQDDAPKEIRSTNINQIKTFMQAASLNGNNVLMVSNLMSGKGIQKKIYDDFSGLDYKFNSKGFLNHPQFKEWILQSIESNHK</sequence>
<accession>A0A381SJ40</accession>
<reference evidence="1" key="1">
    <citation type="submission" date="2018-05" db="EMBL/GenBank/DDBJ databases">
        <authorList>
            <person name="Lanie J.A."/>
            <person name="Ng W.-L."/>
            <person name="Kazmierczak K.M."/>
            <person name="Andrzejewski T.M."/>
            <person name="Davidsen T.M."/>
            <person name="Wayne K.J."/>
            <person name="Tettelin H."/>
            <person name="Glass J.I."/>
            <person name="Rusch D."/>
            <person name="Podicherti R."/>
            <person name="Tsui H.-C.T."/>
            <person name="Winkler M.E."/>
        </authorList>
    </citation>
    <scope>NUCLEOTIDE SEQUENCE</scope>
</reference>
<name>A0A381SJ40_9ZZZZ</name>
<dbReference type="EMBL" id="UINC01003185">
    <property type="protein sequence ID" value="SVA04080.1"/>
    <property type="molecule type" value="Genomic_DNA"/>
</dbReference>
<dbReference type="SUPFAM" id="SSF53800">
    <property type="entry name" value="Chelatase"/>
    <property type="match status" value="1"/>
</dbReference>